<dbReference type="KEGG" id="rdi:CMV14_09330"/>
<sequence length="376" mass="40519">MDQGPLSGFRIVEFAGLGPVPFCGMILSDLGADIIRIDRPGAKDSGPTYVTARGRRSIRLDLKRPEAIEACLTLIERADALYEGFRPGVMERFGLGPDVALQRNPRLVYGRVTGWGQTGPLAQAAAHDINYIAVTGALHAIGTAERPIPPLHLVGDTGGSALYLAIGLLAGMLHARATGTGQVVDAAMVDGAASLMAMVYGMKAAGVWKDERESNFADGGAHFYRAYRCADGEWISIASFEPQFYLLLIEKTGFHDPDIPNRMNRNVWPELREKMAELIATKSRAEWCALLEGTDVCFAPVLSLEEAPAYPHNVARQIFVERDGVVQPAPAPRFSATPGAIQRSPPDAGAHNREALSDWGFSDGEIDGLVERGALL</sequence>
<keyword evidence="2" id="KW-0808">Transferase</keyword>
<keyword evidence="3" id="KW-1185">Reference proteome</keyword>
<evidence type="ECO:0000256" key="1">
    <source>
        <dbReference type="SAM" id="MobiDB-lite"/>
    </source>
</evidence>
<organism evidence="2 3">
    <name type="scientific">Rhizorhabdus dicambivorans</name>
    <dbReference type="NCBI Taxonomy" id="1850238"/>
    <lineage>
        <taxon>Bacteria</taxon>
        <taxon>Pseudomonadati</taxon>
        <taxon>Pseudomonadota</taxon>
        <taxon>Alphaproteobacteria</taxon>
        <taxon>Sphingomonadales</taxon>
        <taxon>Sphingomonadaceae</taxon>
        <taxon>Rhizorhabdus</taxon>
    </lineage>
</organism>
<dbReference type="OrthoDB" id="5720311at2"/>
<feature type="region of interest" description="Disordered" evidence="1">
    <location>
        <begin position="331"/>
        <end position="350"/>
    </location>
</feature>
<dbReference type="Gene3D" id="3.40.50.10540">
    <property type="entry name" value="Crotonobetainyl-coa:carnitine coa-transferase, domain 1"/>
    <property type="match status" value="1"/>
</dbReference>
<dbReference type="InterPro" id="IPR044855">
    <property type="entry name" value="CoA-Trfase_III_dom3_sf"/>
</dbReference>
<dbReference type="SUPFAM" id="SSF89796">
    <property type="entry name" value="CoA-transferase family III (CaiB/BaiF)"/>
    <property type="match status" value="1"/>
</dbReference>
<dbReference type="InterPro" id="IPR050509">
    <property type="entry name" value="CoA-transferase_III"/>
</dbReference>
<comment type="caution">
    <text evidence="2">The sequence shown here is derived from an EMBL/GenBank/DDBJ whole genome shotgun (WGS) entry which is preliminary data.</text>
</comment>
<gene>
    <name evidence="2" type="ORF">COO09_14255</name>
</gene>
<dbReference type="EMBL" id="NWUF01000013">
    <property type="protein sequence ID" value="PCE41674.1"/>
    <property type="molecule type" value="Genomic_DNA"/>
</dbReference>
<dbReference type="Pfam" id="PF02515">
    <property type="entry name" value="CoA_transf_3"/>
    <property type="match status" value="1"/>
</dbReference>
<dbReference type="RefSeq" id="WP_066964463.1">
    <property type="nucleotide sequence ID" value="NZ_CP023449.1"/>
</dbReference>
<reference evidence="2 3" key="1">
    <citation type="submission" date="2017-09" db="EMBL/GenBank/DDBJ databases">
        <title>The Catabolism of 3,6-Dichlorosalicylic acid is Initiated by the Cytochrome P450 Monooxygenase DsmABC in Rhizorhabdus dicambivorans Ndbn-20.</title>
        <authorList>
            <person name="Na L."/>
        </authorList>
    </citation>
    <scope>NUCLEOTIDE SEQUENCE [LARGE SCALE GENOMIC DNA]</scope>
    <source>
        <strain evidence="2 3">Ndbn-20m</strain>
    </source>
</reference>
<dbReference type="PANTHER" id="PTHR48228:SF5">
    <property type="entry name" value="ALPHA-METHYLACYL-COA RACEMASE"/>
    <property type="match status" value="1"/>
</dbReference>
<name>A0A2A4FVG1_9SPHN</name>
<dbReference type="GO" id="GO:0016740">
    <property type="term" value="F:transferase activity"/>
    <property type="evidence" value="ECO:0007669"/>
    <property type="project" value="UniProtKB-KW"/>
</dbReference>
<dbReference type="Gene3D" id="3.30.1540.10">
    <property type="entry name" value="formyl-coa transferase, domain 3"/>
    <property type="match status" value="1"/>
</dbReference>
<accession>A0A2A4FVG1</accession>
<evidence type="ECO:0000313" key="3">
    <source>
        <dbReference type="Proteomes" id="UP000218934"/>
    </source>
</evidence>
<evidence type="ECO:0000313" key="2">
    <source>
        <dbReference type="EMBL" id="PCE41674.1"/>
    </source>
</evidence>
<proteinExistence type="predicted"/>
<dbReference type="AlphaFoldDB" id="A0A2A4FVG1"/>
<protein>
    <submittedName>
        <fullName evidence="2">CoA transferase</fullName>
    </submittedName>
</protein>
<dbReference type="PANTHER" id="PTHR48228">
    <property type="entry name" value="SUCCINYL-COA--D-CITRAMALATE COA-TRANSFERASE"/>
    <property type="match status" value="1"/>
</dbReference>
<dbReference type="InterPro" id="IPR003673">
    <property type="entry name" value="CoA-Trfase_fam_III"/>
</dbReference>
<dbReference type="InterPro" id="IPR023606">
    <property type="entry name" value="CoA-Trfase_III_dom_1_sf"/>
</dbReference>
<dbReference type="Proteomes" id="UP000218934">
    <property type="component" value="Unassembled WGS sequence"/>
</dbReference>